<sequence length="575" mass="63974">MEVIPGLPIDPSQEIFLRCLPDKSYPTLTPREAPLLLTQVSRAWRDLALRTPQLWSSIHVAVLTRWQHTDETVTRILKCFQCAKSAPMDVSLWSPPDCVVDPPLSHPVMTSIRSQSWHVRSLELNVSTGMLAHFYATTPPAVGGSSWPLLEKIVLNFGRGGMAGPLMRREGASRVTFWSAPALKSVSLTYVDVHVLNLPLPWGQMESIEVGASGPYGRRQTDLEYPSFTPAEAKTILKKCPMLSSLVMAVTNNHVVDDRDHDEEEVSESEPSPPTPGPFTHSHLKYLYLAETIVNPRRYPTTFLESLRLPALEKLTYILINPSDMALSHIFNHPLVLFFRTQATPSLIKKLGVGMETLSYRGLVECLKFMPVLGELRLLNGTFRAPESSVSCDDAFLETFLPANMRSVAVQAGRGVGPLLHLPDGGLCPRLDDIIIDEGSGFSSEGILHFARSRVSLSRANGSAYARPRRFYVKMKTRIKPDYAARDERGGNNEAEEGLWALGVDAIVTMSRTPGEPVWETTGYSWVFPGSRILRSMQTDRRSMKENGTAGYNPSAGLPRQHYGDEDEWFGRGFD</sequence>
<dbReference type="STRING" id="71717.A0A4Y7TD73"/>
<evidence type="ECO:0000313" key="2">
    <source>
        <dbReference type="EMBL" id="TEB31888.1"/>
    </source>
</evidence>
<protein>
    <submittedName>
        <fullName evidence="2">Uncharacterized protein</fullName>
    </submittedName>
</protein>
<evidence type="ECO:0000256" key="1">
    <source>
        <dbReference type="SAM" id="MobiDB-lite"/>
    </source>
</evidence>
<reference evidence="2 3" key="1">
    <citation type="journal article" date="2019" name="Nat. Ecol. Evol.">
        <title>Megaphylogeny resolves global patterns of mushroom evolution.</title>
        <authorList>
            <person name="Varga T."/>
            <person name="Krizsan K."/>
            <person name="Foldi C."/>
            <person name="Dima B."/>
            <person name="Sanchez-Garcia M."/>
            <person name="Sanchez-Ramirez S."/>
            <person name="Szollosi G.J."/>
            <person name="Szarkandi J.G."/>
            <person name="Papp V."/>
            <person name="Albert L."/>
            <person name="Andreopoulos W."/>
            <person name="Angelini C."/>
            <person name="Antonin V."/>
            <person name="Barry K.W."/>
            <person name="Bougher N.L."/>
            <person name="Buchanan P."/>
            <person name="Buyck B."/>
            <person name="Bense V."/>
            <person name="Catcheside P."/>
            <person name="Chovatia M."/>
            <person name="Cooper J."/>
            <person name="Damon W."/>
            <person name="Desjardin D."/>
            <person name="Finy P."/>
            <person name="Geml J."/>
            <person name="Haridas S."/>
            <person name="Hughes K."/>
            <person name="Justo A."/>
            <person name="Karasinski D."/>
            <person name="Kautmanova I."/>
            <person name="Kiss B."/>
            <person name="Kocsube S."/>
            <person name="Kotiranta H."/>
            <person name="LaButti K.M."/>
            <person name="Lechner B.E."/>
            <person name="Liimatainen K."/>
            <person name="Lipzen A."/>
            <person name="Lukacs Z."/>
            <person name="Mihaltcheva S."/>
            <person name="Morgado L.N."/>
            <person name="Niskanen T."/>
            <person name="Noordeloos M.E."/>
            <person name="Ohm R.A."/>
            <person name="Ortiz-Santana B."/>
            <person name="Ovrebo C."/>
            <person name="Racz N."/>
            <person name="Riley R."/>
            <person name="Savchenko A."/>
            <person name="Shiryaev A."/>
            <person name="Soop K."/>
            <person name="Spirin V."/>
            <person name="Szebenyi C."/>
            <person name="Tomsovsky M."/>
            <person name="Tulloss R.E."/>
            <person name="Uehling J."/>
            <person name="Grigoriev I.V."/>
            <person name="Vagvolgyi C."/>
            <person name="Papp T."/>
            <person name="Martin F.M."/>
            <person name="Miettinen O."/>
            <person name="Hibbett D.S."/>
            <person name="Nagy L.G."/>
        </authorList>
    </citation>
    <scope>NUCLEOTIDE SEQUENCE [LARGE SCALE GENOMIC DNA]</scope>
    <source>
        <strain evidence="2 3">FP101781</strain>
    </source>
</reference>
<dbReference type="OrthoDB" id="3013932at2759"/>
<feature type="region of interest" description="Disordered" evidence="1">
    <location>
        <begin position="259"/>
        <end position="279"/>
    </location>
</feature>
<dbReference type="AlphaFoldDB" id="A0A4Y7TD73"/>
<dbReference type="EMBL" id="QPFP01000017">
    <property type="protein sequence ID" value="TEB31888.1"/>
    <property type="molecule type" value="Genomic_DNA"/>
</dbReference>
<dbReference type="Proteomes" id="UP000298030">
    <property type="component" value="Unassembled WGS sequence"/>
</dbReference>
<evidence type="ECO:0000313" key="3">
    <source>
        <dbReference type="Proteomes" id="UP000298030"/>
    </source>
</evidence>
<keyword evidence="3" id="KW-1185">Reference proteome</keyword>
<name>A0A4Y7TD73_COPMI</name>
<gene>
    <name evidence="2" type="ORF">FA13DRAFT_313597</name>
</gene>
<proteinExistence type="predicted"/>
<comment type="caution">
    <text evidence="2">The sequence shown here is derived from an EMBL/GenBank/DDBJ whole genome shotgun (WGS) entry which is preliminary data.</text>
</comment>
<organism evidence="2 3">
    <name type="scientific">Coprinellus micaceus</name>
    <name type="common">Glistening ink-cap mushroom</name>
    <name type="synonym">Coprinus micaceus</name>
    <dbReference type="NCBI Taxonomy" id="71717"/>
    <lineage>
        <taxon>Eukaryota</taxon>
        <taxon>Fungi</taxon>
        <taxon>Dikarya</taxon>
        <taxon>Basidiomycota</taxon>
        <taxon>Agaricomycotina</taxon>
        <taxon>Agaricomycetes</taxon>
        <taxon>Agaricomycetidae</taxon>
        <taxon>Agaricales</taxon>
        <taxon>Agaricineae</taxon>
        <taxon>Psathyrellaceae</taxon>
        <taxon>Coprinellus</taxon>
    </lineage>
</organism>
<accession>A0A4Y7TD73</accession>